<comment type="caution">
    <text evidence="1">The sequence shown here is derived from an EMBL/GenBank/DDBJ whole genome shotgun (WGS) entry which is preliminary data.</text>
</comment>
<organism evidence="1 2">
    <name type="scientific">Amblyomma americanum</name>
    <name type="common">Lone star tick</name>
    <dbReference type="NCBI Taxonomy" id="6943"/>
    <lineage>
        <taxon>Eukaryota</taxon>
        <taxon>Metazoa</taxon>
        <taxon>Ecdysozoa</taxon>
        <taxon>Arthropoda</taxon>
        <taxon>Chelicerata</taxon>
        <taxon>Arachnida</taxon>
        <taxon>Acari</taxon>
        <taxon>Parasitiformes</taxon>
        <taxon>Ixodida</taxon>
        <taxon>Ixodoidea</taxon>
        <taxon>Ixodidae</taxon>
        <taxon>Amblyomminae</taxon>
        <taxon>Amblyomma</taxon>
    </lineage>
</organism>
<dbReference type="Proteomes" id="UP001321473">
    <property type="component" value="Unassembled WGS sequence"/>
</dbReference>
<sequence>MPGLSSNQDLSFVEPTDANVAILFDWGTGARPQAVSCQIPAEAPYIRICGQPVCRSRFSRNQLSRLFWTSQSKSVALQKEPSVHRGSHGLEVSFCNLGVLARTACVLSLLDLCCFSCQFFQPPWLHCRLTGVLRWGPAHLVSRRGAEC</sequence>
<reference evidence="1 2" key="1">
    <citation type="journal article" date="2023" name="Arcadia Sci">
        <title>De novo assembly of a long-read Amblyomma americanum tick genome.</title>
        <authorList>
            <person name="Chou S."/>
            <person name="Poskanzer K.E."/>
            <person name="Rollins M."/>
            <person name="Thuy-Boun P.S."/>
        </authorList>
    </citation>
    <scope>NUCLEOTIDE SEQUENCE [LARGE SCALE GENOMIC DNA]</scope>
    <source>
        <strain evidence="1">F_SG_1</strain>
        <tissue evidence="1">Salivary glands</tissue>
    </source>
</reference>
<name>A0AAQ4D4Z4_AMBAM</name>
<dbReference type="EMBL" id="JARKHS020035133">
    <property type="protein sequence ID" value="KAK8757534.1"/>
    <property type="molecule type" value="Genomic_DNA"/>
</dbReference>
<proteinExistence type="predicted"/>
<dbReference type="AlphaFoldDB" id="A0AAQ4D4Z4"/>
<evidence type="ECO:0000313" key="2">
    <source>
        <dbReference type="Proteomes" id="UP001321473"/>
    </source>
</evidence>
<gene>
    <name evidence="1" type="ORF">V5799_004833</name>
</gene>
<protein>
    <submittedName>
        <fullName evidence="1">Uncharacterized protein</fullName>
    </submittedName>
</protein>
<keyword evidence="2" id="KW-1185">Reference proteome</keyword>
<accession>A0AAQ4D4Z4</accession>
<evidence type="ECO:0000313" key="1">
    <source>
        <dbReference type="EMBL" id="KAK8757534.1"/>
    </source>
</evidence>